<dbReference type="GO" id="GO:0005096">
    <property type="term" value="F:GTPase activator activity"/>
    <property type="evidence" value="ECO:0007669"/>
    <property type="project" value="InterPro"/>
</dbReference>
<dbReference type="SUPFAM" id="SSF52047">
    <property type="entry name" value="RNI-like"/>
    <property type="match status" value="1"/>
</dbReference>
<evidence type="ECO:0000256" key="4">
    <source>
        <dbReference type="ARBA" id="ARBA00023242"/>
    </source>
</evidence>
<dbReference type="InterPro" id="IPR001611">
    <property type="entry name" value="Leu-rich_rpt"/>
</dbReference>
<dbReference type="EMBL" id="GL433841">
    <property type="protein sequence ID" value="EFN56569.1"/>
    <property type="molecule type" value="Genomic_DNA"/>
</dbReference>
<evidence type="ECO:0000259" key="6">
    <source>
        <dbReference type="Pfam" id="PF13943"/>
    </source>
</evidence>
<evidence type="ECO:0000256" key="1">
    <source>
        <dbReference type="ARBA" id="ARBA00004123"/>
    </source>
</evidence>
<keyword evidence="3" id="KW-0963">Cytoplasm</keyword>
<dbReference type="PANTHER" id="PTHR46761:SF2">
    <property type="entry name" value="RAN GTPASE-ACTIVATING PROTEIN 1"/>
    <property type="match status" value="1"/>
</dbReference>
<dbReference type="KEGG" id="cvr:CHLNCDRAFT_144240"/>
<dbReference type="OMA" id="NSYSKIC"/>
<dbReference type="eggNOG" id="KOG1909">
    <property type="taxonomic scope" value="Eukaryota"/>
</dbReference>
<dbReference type="Gene3D" id="3.80.10.10">
    <property type="entry name" value="Ribonuclease Inhibitor"/>
    <property type="match status" value="2"/>
</dbReference>
<name>E1ZC87_CHLVA</name>
<gene>
    <name evidence="7" type="ORF">CHLNCDRAFT_144240</name>
</gene>
<dbReference type="GO" id="GO:0005930">
    <property type="term" value="C:axoneme"/>
    <property type="evidence" value="ECO:0007669"/>
    <property type="project" value="UniProtKB-SubCell"/>
</dbReference>
<comment type="subcellular location">
    <subcellularLocation>
        <location evidence="2">Cytoplasm</location>
        <location evidence="2">Cytoskeleton</location>
        <location evidence="2">Cilium axoneme</location>
    </subcellularLocation>
    <subcellularLocation>
        <location evidence="1">Nucleus</location>
    </subcellularLocation>
</comment>
<dbReference type="SMART" id="SM00368">
    <property type="entry name" value="LRR_RI"/>
    <property type="match status" value="7"/>
</dbReference>
<evidence type="ECO:0000313" key="7">
    <source>
        <dbReference type="EMBL" id="EFN56569.1"/>
    </source>
</evidence>
<dbReference type="InParanoid" id="E1ZC87"/>
<dbReference type="Proteomes" id="UP000008141">
    <property type="component" value="Unassembled WGS sequence"/>
</dbReference>
<dbReference type="STRING" id="554065.E1ZC87"/>
<dbReference type="OrthoDB" id="120976at2759"/>
<dbReference type="InterPro" id="IPR038214">
    <property type="entry name" value="WPP_sf"/>
</dbReference>
<proteinExistence type="predicted"/>
<dbReference type="GO" id="GO:0005634">
    <property type="term" value="C:nucleus"/>
    <property type="evidence" value="ECO:0007669"/>
    <property type="project" value="UniProtKB-SubCell"/>
</dbReference>
<evidence type="ECO:0000313" key="8">
    <source>
        <dbReference type="Proteomes" id="UP000008141"/>
    </source>
</evidence>
<organism evidence="8">
    <name type="scientific">Chlorella variabilis</name>
    <name type="common">Green alga</name>
    <dbReference type="NCBI Taxonomy" id="554065"/>
    <lineage>
        <taxon>Eukaryota</taxon>
        <taxon>Viridiplantae</taxon>
        <taxon>Chlorophyta</taxon>
        <taxon>core chlorophytes</taxon>
        <taxon>Trebouxiophyceae</taxon>
        <taxon>Chlorellales</taxon>
        <taxon>Chlorellaceae</taxon>
        <taxon>Chlorella clade</taxon>
        <taxon>Chlorella</taxon>
    </lineage>
</organism>
<evidence type="ECO:0000256" key="5">
    <source>
        <dbReference type="SAM" id="MobiDB-lite"/>
    </source>
</evidence>
<dbReference type="AlphaFoldDB" id="E1ZC87"/>
<dbReference type="InterPro" id="IPR032675">
    <property type="entry name" value="LRR_dom_sf"/>
</dbReference>
<dbReference type="FunCoup" id="E1ZC87">
    <property type="interactions" value="858"/>
</dbReference>
<feature type="compositionally biased region" description="Acidic residues" evidence="5">
    <location>
        <begin position="504"/>
        <end position="523"/>
    </location>
</feature>
<feature type="region of interest" description="Disordered" evidence="5">
    <location>
        <begin position="496"/>
        <end position="523"/>
    </location>
</feature>
<dbReference type="PANTHER" id="PTHR46761">
    <property type="entry name" value="RAN GTPASE-ACTIVATING PROTEIN 1"/>
    <property type="match status" value="1"/>
</dbReference>
<evidence type="ECO:0000256" key="2">
    <source>
        <dbReference type="ARBA" id="ARBA00004430"/>
    </source>
</evidence>
<dbReference type="Gene3D" id="1.10.246.200">
    <property type="entry name" value="WPP domain"/>
    <property type="match status" value="1"/>
</dbReference>
<dbReference type="GeneID" id="17355949"/>
<keyword evidence="4" id="KW-0539">Nucleus</keyword>
<sequence>MTVEEWSLSDSQRQETVSRMANNISALAFFRGTPIPDDAVQAAAAAVEKKAYTVARVEARTTTGVRPHHETLKAYIRKLSALALEVVASGGAGLAGSAAEGAPAGQAADELDLTGSREFLTRESAEELLAPMLAPGAKVSKVCGSGDAVWMSIRFSTKSFGVEAAEVAARAIENVAGSLVDADMSDIIAGRPEAEALAAMRIITAALGKARLLHLDFSDNALGEKGIRACAAAFVKQEALESIAFKNVGCSVHGCAALDELMCNTASLRRLHLYNNMSDNEGAASIARLLSRCPAMEDFKMVSSRVGHEGGVALAQGLAAARGLVRLDLHDNPITADFAPALAALLASQAHLKALVLNDTCLGDEGVAEVCGALGAGGGAPQLEELELALNEITPQGAVAVAAAVAAKSSLRRLNLRENELEDEGAVIVAKALVGLTALESVDASANQLKRGGVCALAKACARKPALSLLALDENEVSDAGVEALKDIMRRIGKPEALGPLDENMPDEDDEEEGAENDGIELDDVAGDDLAAAMGKAHI</sequence>
<keyword evidence="8" id="KW-1185">Reference proteome</keyword>
<protein>
    <recommendedName>
        <fullName evidence="6">WPP domain-containing protein</fullName>
    </recommendedName>
</protein>
<dbReference type="InterPro" id="IPR025265">
    <property type="entry name" value="WPP_dom"/>
</dbReference>
<feature type="domain" description="WPP" evidence="6">
    <location>
        <begin position="6"/>
        <end position="90"/>
    </location>
</feature>
<dbReference type="RefSeq" id="XP_005848671.1">
    <property type="nucleotide sequence ID" value="XM_005848609.1"/>
</dbReference>
<dbReference type="Pfam" id="PF13516">
    <property type="entry name" value="LRR_6"/>
    <property type="match status" value="3"/>
</dbReference>
<dbReference type="InterPro" id="IPR045203">
    <property type="entry name" value="RanGAP1/2"/>
</dbReference>
<reference evidence="7 8" key="1">
    <citation type="journal article" date="2010" name="Plant Cell">
        <title>The Chlorella variabilis NC64A genome reveals adaptation to photosymbiosis, coevolution with viruses, and cryptic sex.</title>
        <authorList>
            <person name="Blanc G."/>
            <person name="Duncan G."/>
            <person name="Agarkova I."/>
            <person name="Borodovsky M."/>
            <person name="Gurnon J."/>
            <person name="Kuo A."/>
            <person name="Lindquist E."/>
            <person name="Lucas S."/>
            <person name="Pangilinan J."/>
            <person name="Polle J."/>
            <person name="Salamov A."/>
            <person name="Terry A."/>
            <person name="Yamada T."/>
            <person name="Dunigan D.D."/>
            <person name="Grigoriev I.V."/>
            <person name="Claverie J.M."/>
            <person name="Van Etten J.L."/>
        </authorList>
    </citation>
    <scope>NUCLEOTIDE SEQUENCE [LARGE SCALE GENOMIC DNA]</scope>
    <source>
        <strain evidence="7 8">NC64A</strain>
    </source>
</reference>
<accession>E1ZC87</accession>
<dbReference type="Pfam" id="PF13943">
    <property type="entry name" value="WPP"/>
    <property type="match status" value="1"/>
</dbReference>
<evidence type="ECO:0000256" key="3">
    <source>
        <dbReference type="ARBA" id="ARBA00022490"/>
    </source>
</evidence>